<accession>A0AAD5SB38</accession>
<organism evidence="1 2">
    <name type="scientific">Rhizophlyctis rosea</name>
    <dbReference type="NCBI Taxonomy" id="64517"/>
    <lineage>
        <taxon>Eukaryota</taxon>
        <taxon>Fungi</taxon>
        <taxon>Fungi incertae sedis</taxon>
        <taxon>Chytridiomycota</taxon>
        <taxon>Chytridiomycota incertae sedis</taxon>
        <taxon>Chytridiomycetes</taxon>
        <taxon>Rhizophlyctidales</taxon>
        <taxon>Rhizophlyctidaceae</taxon>
        <taxon>Rhizophlyctis</taxon>
    </lineage>
</organism>
<sequence>MANQNVTIEVPVLRGCMEKYPQSKFMVPAKVLSKVFDPHMEDDEEIEVDTLDVDLGRVTKRKRGSHPVGHNGRRLGGGQVIVEFSLKRKIDMKGTRGWSRSCQTSRFYGPYMILHWRKQTALQALDFFGLRKKLSDEI</sequence>
<dbReference type="EMBL" id="JADGJD010000572">
    <property type="protein sequence ID" value="KAJ3049955.1"/>
    <property type="molecule type" value="Genomic_DNA"/>
</dbReference>
<dbReference type="Proteomes" id="UP001212841">
    <property type="component" value="Unassembled WGS sequence"/>
</dbReference>
<name>A0AAD5SB38_9FUNG</name>
<dbReference type="AlphaFoldDB" id="A0AAD5SB38"/>
<reference evidence="1" key="1">
    <citation type="submission" date="2020-05" db="EMBL/GenBank/DDBJ databases">
        <title>Phylogenomic resolution of chytrid fungi.</title>
        <authorList>
            <person name="Stajich J.E."/>
            <person name="Amses K."/>
            <person name="Simmons R."/>
            <person name="Seto K."/>
            <person name="Myers J."/>
            <person name="Bonds A."/>
            <person name="Quandt C.A."/>
            <person name="Barry K."/>
            <person name="Liu P."/>
            <person name="Grigoriev I."/>
            <person name="Longcore J.E."/>
            <person name="James T.Y."/>
        </authorList>
    </citation>
    <scope>NUCLEOTIDE SEQUENCE</scope>
    <source>
        <strain evidence="1">JEL0318</strain>
    </source>
</reference>
<evidence type="ECO:0000313" key="2">
    <source>
        <dbReference type="Proteomes" id="UP001212841"/>
    </source>
</evidence>
<comment type="caution">
    <text evidence="1">The sequence shown here is derived from an EMBL/GenBank/DDBJ whole genome shotgun (WGS) entry which is preliminary data.</text>
</comment>
<keyword evidence="2" id="KW-1185">Reference proteome</keyword>
<protein>
    <submittedName>
        <fullName evidence="1">Uncharacterized protein</fullName>
    </submittedName>
</protein>
<proteinExistence type="predicted"/>
<gene>
    <name evidence="1" type="ORF">HK097_009062</name>
</gene>
<evidence type="ECO:0000313" key="1">
    <source>
        <dbReference type="EMBL" id="KAJ3049955.1"/>
    </source>
</evidence>